<name>A0A4S3M4L7_9FLAO</name>
<evidence type="ECO:0000256" key="6">
    <source>
        <dbReference type="ARBA" id="ARBA00023004"/>
    </source>
</evidence>
<dbReference type="PANTHER" id="PTHR30600:SF10">
    <property type="entry name" value="BLL6722 PROTEIN"/>
    <property type="match status" value="1"/>
</dbReference>
<evidence type="ECO:0000313" key="10">
    <source>
        <dbReference type="Proteomes" id="UP000305939"/>
    </source>
</evidence>
<evidence type="ECO:0000256" key="2">
    <source>
        <dbReference type="ARBA" id="ARBA00022617"/>
    </source>
</evidence>
<dbReference type="InterPro" id="IPR004852">
    <property type="entry name" value="Di-haem_cyt_c_peroxidsae"/>
</dbReference>
<dbReference type="RefSeq" id="WP_136335341.1">
    <property type="nucleotide sequence ID" value="NZ_QXMP01000002.1"/>
</dbReference>
<evidence type="ECO:0000256" key="4">
    <source>
        <dbReference type="ARBA" id="ARBA00022729"/>
    </source>
</evidence>
<evidence type="ECO:0000256" key="7">
    <source>
        <dbReference type="PROSITE-ProRule" id="PRU00433"/>
    </source>
</evidence>
<keyword evidence="4" id="KW-0732">Signal</keyword>
<evidence type="ECO:0000256" key="1">
    <source>
        <dbReference type="ARBA" id="ARBA00004196"/>
    </source>
</evidence>
<dbReference type="Gene3D" id="1.10.760.10">
    <property type="entry name" value="Cytochrome c-like domain"/>
    <property type="match status" value="2"/>
</dbReference>
<dbReference type="GO" id="GO:0020037">
    <property type="term" value="F:heme binding"/>
    <property type="evidence" value="ECO:0007669"/>
    <property type="project" value="InterPro"/>
</dbReference>
<comment type="subcellular location">
    <subcellularLocation>
        <location evidence="1">Cell envelope</location>
    </subcellularLocation>
</comment>
<keyword evidence="9" id="KW-0575">Peroxidase</keyword>
<dbReference type="SUPFAM" id="SSF46626">
    <property type="entry name" value="Cytochrome c"/>
    <property type="match status" value="2"/>
</dbReference>
<dbReference type="PROSITE" id="PS51007">
    <property type="entry name" value="CYTC"/>
    <property type="match status" value="1"/>
</dbReference>
<dbReference type="Proteomes" id="UP000305939">
    <property type="component" value="Unassembled WGS sequence"/>
</dbReference>
<gene>
    <name evidence="9" type="ORF">E7Z59_05855</name>
</gene>
<dbReference type="EMBL" id="SSMC01000001">
    <property type="protein sequence ID" value="THD69850.1"/>
    <property type="molecule type" value="Genomic_DNA"/>
</dbReference>
<evidence type="ECO:0000259" key="8">
    <source>
        <dbReference type="PROSITE" id="PS51007"/>
    </source>
</evidence>
<dbReference type="Pfam" id="PF03150">
    <property type="entry name" value="CCP_MauG"/>
    <property type="match status" value="1"/>
</dbReference>
<accession>A0A4S3M4L7</accession>
<dbReference type="OrthoDB" id="9805202at2"/>
<organism evidence="9 10">
    <name type="scientific">Robertkochia marina</name>
    <dbReference type="NCBI Taxonomy" id="1227945"/>
    <lineage>
        <taxon>Bacteria</taxon>
        <taxon>Pseudomonadati</taxon>
        <taxon>Bacteroidota</taxon>
        <taxon>Flavobacteriia</taxon>
        <taxon>Flavobacteriales</taxon>
        <taxon>Flavobacteriaceae</taxon>
        <taxon>Robertkochia</taxon>
    </lineage>
</organism>
<dbReference type="InterPro" id="IPR036909">
    <property type="entry name" value="Cyt_c-like_dom_sf"/>
</dbReference>
<dbReference type="InterPro" id="IPR009056">
    <property type="entry name" value="Cyt_c-like_dom"/>
</dbReference>
<dbReference type="PROSITE" id="PS51257">
    <property type="entry name" value="PROKAR_LIPOPROTEIN"/>
    <property type="match status" value="1"/>
</dbReference>
<keyword evidence="2 7" id="KW-0349">Heme</keyword>
<keyword evidence="10" id="KW-1185">Reference proteome</keyword>
<keyword evidence="3 7" id="KW-0479">Metal-binding</keyword>
<dbReference type="GO" id="GO:0046872">
    <property type="term" value="F:metal ion binding"/>
    <property type="evidence" value="ECO:0007669"/>
    <property type="project" value="UniProtKB-KW"/>
</dbReference>
<reference evidence="9 10" key="1">
    <citation type="submission" date="2019-04" db="EMBL/GenBank/DDBJ databases">
        <title>Draft genome sequence of Robertkochia marina CC-AMO-30D.</title>
        <authorList>
            <person name="Hameed A."/>
            <person name="Lin S.-Y."/>
            <person name="Shahina M."/>
            <person name="Lai W.-A."/>
            <person name="Young C.-C."/>
        </authorList>
    </citation>
    <scope>NUCLEOTIDE SEQUENCE [LARGE SCALE GENOMIC DNA]</scope>
    <source>
        <strain evidence="9 10">CC-AMO-30D</strain>
    </source>
</reference>
<dbReference type="GO" id="GO:0009055">
    <property type="term" value="F:electron transfer activity"/>
    <property type="evidence" value="ECO:0007669"/>
    <property type="project" value="InterPro"/>
</dbReference>
<dbReference type="GO" id="GO:0004130">
    <property type="term" value="F:cytochrome-c peroxidase activity"/>
    <property type="evidence" value="ECO:0007669"/>
    <property type="project" value="TreeGrafter"/>
</dbReference>
<dbReference type="InterPro" id="IPR051395">
    <property type="entry name" value="Cytochrome_c_Peroxidase/MauG"/>
</dbReference>
<evidence type="ECO:0000256" key="5">
    <source>
        <dbReference type="ARBA" id="ARBA00023002"/>
    </source>
</evidence>
<proteinExistence type="predicted"/>
<protein>
    <submittedName>
        <fullName evidence="9">Cytochrome-c peroxidase</fullName>
    </submittedName>
</protein>
<sequence>MFPITKNIVWLICCSGFLVACSSDDTTIDTPSEDTVLQEQLETLYGSLSELILPESDQYSEIPADPSNLITAEKVLLGKHLFHETALGVLPKKEVGKATYSCASCHHSEAGFQAGVIQGIGEGGIGFGLKGETRHNSVEYQTEELDVQPIRSPSILNVAYQEVMLWNGQFGALGINEGTQASWSAGTPKEKNNLGFSGVETQAIAAIDVHRLDIPMELINNTAYKSLFDQAFPDAPPEERYTKINAGLAIAAYERTVLPTQAPFQKWLKGERRTMSEKELAGASLFYGKANCYQCHSGPGMNGMSFHNLGMSDLSGTGVHGEIDEETKMGRGGFSLNPQDNFMFKTPQLYNLKDVKFLGHGGGFSSVEEVIRYKNKAIAQNAAAQGGQLSPLFIPLNLTEEEITQLVAFVENALYDPNLERYVPEALPSGHCFPNADTQSKIDLGCE</sequence>
<keyword evidence="5" id="KW-0560">Oxidoreductase</keyword>
<feature type="domain" description="Cytochrome c" evidence="8">
    <location>
        <begin position="277"/>
        <end position="414"/>
    </location>
</feature>
<dbReference type="GO" id="GO:0030313">
    <property type="term" value="C:cell envelope"/>
    <property type="evidence" value="ECO:0007669"/>
    <property type="project" value="UniProtKB-SubCell"/>
</dbReference>
<evidence type="ECO:0000256" key="3">
    <source>
        <dbReference type="ARBA" id="ARBA00022723"/>
    </source>
</evidence>
<comment type="caution">
    <text evidence="9">The sequence shown here is derived from an EMBL/GenBank/DDBJ whole genome shotgun (WGS) entry which is preliminary data.</text>
</comment>
<dbReference type="PANTHER" id="PTHR30600">
    <property type="entry name" value="CYTOCHROME C PEROXIDASE-RELATED"/>
    <property type="match status" value="1"/>
</dbReference>
<dbReference type="AlphaFoldDB" id="A0A4S3M4L7"/>
<keyword evidence="6 7" id="KW-0408">Iron</keyword>
<evidence type="ECO:0000313" key="9">
    <source>
        <dbReference type="EMBL" id="THD69850.1"/>
    </source>
</evidence>